<dbReference type="EMBL" id="CAJHUB010000764">
    <property type="protein sequence ID" value="CAD7687862.1"/>
    <property type="molecule type" value="Genomic_DNA"/>
</dbReference>
<dbReference type="AlphaFoldDB" id="A0A811ZGR6"/>
<proteinExistence type="predicted"/>
<dbReference type="PROSITE" id="PS50835">
    <property type="entry name" value="IG_LIKE"/>
    <property type="match status" value="1"/>
</dbReference>
<gene>
    <name evidence="5" type="ORF">NYPRO_LOCUS20655</name>
</gene>
<dbReference type="PANTHER" id="PTHR19944">
    <property type="entry name" value="MHC CLASS II-RELATED"/>
    <property type="match status" value="1"/>
</dbReference>
<reference evidence="5" key="1">
    <citation type="submission" date="2020-12" db="EMBL/GenBank/DDBJ databases">
        <authorList>
            <consortium name="Molecular Ecology Group"/>
        </authorList>
    </citation>
    <scope>NUCLEOTIDE SEQUENCE</scope>
    <source>
        <strain evidence="5">TBG_1078</strain>
    </source>
</reference>
<dbReference type="SUPFAM" id="SSF48726">
    <property type="entry name" value="Immunoglobulin"/>
    <property type="match status" value="1"/>
</dbReference>
<sequence>MAPCPQRSTTEQSPSRKETHSSPLVTLFPPSSEELGANKATLVCLIRDFYPSSLMVAWKADGSTIAWGVETTKPSK</sequence>
<keyword evidence="2" id="KW-0393">Immunoglobulin domain</keyword>
<keyword evidence="1" id="KW-1015">Disulfide bond</keyword>
<comment type="caution">
    <text evidence="5">The sequence shown here is derived from an EMBL/GenBank/DDBJ whole genome shotgun (WGS) entry which is preliminary data.</text>
</comment>
<dbReference type="Proteomes" id="UP000645828">
    <property type="component" value="Unassembled WGS sequence"/>
</dbReference>
<protein>
    <submittedName>
        <fullName evidence="5">(raccoon dog) hypothetical protein</fullName>
    </submittedName>
</protein>
<dbReference type="InterPro" id="IPR007110">
    <property type="entry name" value="Ig-like_dom"/>
</dbReference>
<evidence type="ECO:0000259" key="4">
    <source>
        <dbReference type="PROSITE" id="PS50835"/>
    </source>
</evidence>
<dbReference type="InterPro" id="IPR036179">
    <property type="entry name" value="Ig-like_dom_sf"/>
</dbReference>
<organism evidence="5 6">
    <name type="scientific">Nyctereutes procyonoides</name>
    <name type="common">Raccoon dog</name>
    <name type="synonym">Canis procyonoides</name>
    <dbReference type="NCBI Taxonomy" id="34880"/>
    <lineage>
        <taxon>Eukaryota</taxon>
        <taxon>Metazoa</taxon>
        <taxon>Chordata</taxon>
        <taxon>Craniata</taxon>
        <taxon>Vertebrata</taxon>
        <taxon>Euteleostomi</taxon>
        <taxon>Mammalia</taxon>
        <taxon>Eutheria</taxon>
        <taxon>Laurasiatheria</taxon>
        <taxon>Carnivora</taxon>
        <taxon>Caniformia</taxon>
        <taxon>Canidae</taxon>
        <taxon>Nyctereutes</taxon>
    </lineage>
</organism>
<accession>A0A811ZGR6</accession>
<feature type="domain" description="Ig-like" evidence="4">
    <location>
        <begin position="23"/>
        <end position="76"/>
    </location>
</feature>
<dbReference type="InterPro" id="IPR003597">
    <property type="entry name" value="Ig_C1-set"/>
</dbReference>
<dbReference type="InterPro" id="IPR013783">
    <property type="entry name" value="Ig-like_fold"/>
</dbReference>
<feature type="region of interest" description="Disordered" evidence="3">
    <location>
        <begin position="1"/>
        <end position="29"/>
    </location>
</feature>
<keyword evidence="6" id="KW-1185">Reference proteome</keyword>
<evidence type="ECO:0000256" key="1">
    <source>
        <dbReference type="ARBA" id="ARBA00023157"/>
    </source>
</evidence>
<feature type="compositionally biased region" description="Polar residues" evidence="3">
    <location>
        <begin position="1"/>
        <end position="13"/>
    </location>
</feature>
<dbReference type="FunFam" id="2.60.40.10:FF:000283">
    <property type="entry name" value="Immunoglobulin kappa constant"/>
    <property type="match status" value="1"/>
</dbReference>
<dbReference type="InterPro" id="IPR050160">
    <property type="entry name" value="MHC/Immunoglobulin"/>
</dbReference>
<name>A0A811ZGR6_NYCPR</name>
<evidence type="ECO:0000256" key="3">
    <source>
        <dbReference type="SAM" id="MobiDB-lite"/>
    </source>
</evidence>
<dbReference type="Gene3D" id="2.60.40.10">
    <property type="entry name" value="Immunoglobulins"/>
    <property type="match status" value="1"/>
</dbReference>
<evidence type="ECO:0000313" key="6">
    <source>
        <dbReference type="Proteomes" id="UP000645828"/>
    </source>
</evidence>
<dbReference type="PANTHER" id="PTHR19944:SF98">
    <property type="entry name" value="IG-LIKE DOMAIN-CONTAINING PROTEIN"/>
    <property type="match status" value="1"/>
</dbReference>
<dbReference type="Pfam" id="PF07654">
    <property type="entry name" value="C1-set"/>
    <property type="match status" value="1"/>
</dbReference>
<evidence type="ECO:0000256" key="2">
    <source>
        <dbReference type="ARBA" id="ARBA00023319"/>
    </source>
</evidence>
<evidence type="ECO:0000313" key="5">
    <source>
        <dbReference type="EMBL" id="CAD7687862.1"/>
    </source>
</evidence>